<keyword evidence="2" id="KW-1185">Reference proteome</keyword>
<proteinExistence type="predicted"/>
<dbReference type="EMBL" id="JAELVR010000014">
    <property type="protein sequence ID" value="MBJ6373499.1"/>
    <property type="molecule type" value="Genomic_DNA"/>
</dbReference>
<dbReference type="GO" id="GO:0032784">
    <property type="term" value="P:regulation of DNA-templated transcription elongation"/>
    <property type="evidence" value="ECO:0007669"/>
    <property type="project" value="InterPro"/>
</dbReference>
<evidence type="ECO:0000313" key="1">
    <source>
        <dbReference type="EMBL" id="MBJ6373499.1"/>
    </source>
</evidence>
<name>A0A8J7JFL2_9RHOB</name>
<dbReference type="SUPFAM" id="SSF54534">
    <property type="entry name" value="FKBP-like"/>
    <property type="match status" value="1"/>
</dbReference>
<dbReference type="InterPro" id="IPR036953">
    <property type="entry name" value="GreA/GreB_C_sf"/>
</dbReference>
<organism evidence="1 2">
    <name type="scientific">Sedimentitalea arenosa</name>
    <dbReference type="NCBI Taxonomy" id="2798803"/>
    <lineage>
        <taxon>Bacteria</taxon>
        <taxon>Pseudomonadati</taxon>
        <taxon>Pseudomonadota</taxon>
        <taxon>Alphaproteobacteria</taxon>
        <taxon>Rhodobacterales</taxon>
        <taxon>Paracoccaceae</taxon>
        <taxon>Sedimentitalea</taxon>
    </lineage>
</organism>
<gene>
    <name evidence="1" type="ORF">JF290_18395</name>
</gene>
<accession>A0A8J7JFL2</accession>
<dbReference type="Proteomes" id="UP000619079">
    <property type="component" value="Unassembled WGS sequence"/>
</dbReference>
<sequence length="137" mass="14760">MYFGPRIPPRKRSILPETDHQKLQQHLGLCEGLRQPSWTLLAYVLHNKILTTEPIASLYARDLVTGGCHVTYSVNGGPRQTGLLVHRARSGSSSGVIPVASLLGATLIGMRVGQRAPLLSEDGAIMSVSILNVTPPN</sequence>
<protein>
    <recommendedName>
        <fullName evidence="3">Transcription elongation factor GreA/GreB C-terminal domain-containing protein</fullName>
    </recommendedName>
</protein>
<comment type="caution">
    <text evidence="1">The sequence shown here is derived from an EMBL/GenBank/DDBJ whole genome shotgun (WGS) entry which is preliminary data.</text>
</comment>
<evidence type="ECO:0000313" key="2">
    <source>
        <dbReference type="Proteomes" id="UP000619079"/>
    </source>
</evidence>
<reference evidence="1" key="1">
    <citation type="submission" date="2020-12" db="EMBL/GenBank/DDBJ databases">
        <title>Sedimentitalea sp. nov., isolated from sand in Incheon.</title>
        <authorList>
            <person name="Kim W."/>
        </authorList>
    </citation>
    <scope>NUCLEOTIDE SEQUENCE</scope>
    <source>
        <strain evidence="1">CAU 1593</strain>
    </source>
</reference>
<dbReference type="GO" id="GO:0003677">
    <property type="term" value="F:DNA binding"/>
    <property type="evidence" value="ECO:0007669"/>
    <property type="project" value="InterPro"/>
</dbReference>
<dbReference type="AlphaFoldDB" id="A0A8J7JFL2"/>
<dbReference type="Gene3D" id="3.10.50.30">
    <property type="entry name" value="Transcription elongation factor, GreA/GreB, C-terminal domain"/>
    <property type="match status" value="1"/>
</dbReference>
<evidence type="ECO:0008006" key="3">
    <source>
        <dbReference type="Google" id="ProtNLM"/>
    </source>
</evidence>